<keyword evidence="2" id="KW-1003">Cell membrane</keyword>
<gene>
    <name evidence="4" type="ORF">POM88_052388</name>
</gene>
<evidence type="ECO:0000313" key="5">
    <source>
        <dbReference type="Proteomes" id="UP001237642"/>
    </source>
</evidence>
<dbReference type="InterPro" id="IPR011009">
    <property type="entry name" value="Kinase-like_dom_sf"/>
</dbReference>
<dbReference type="GO" id="GO:0005886">
    <property type="term" value="C:plasma membrane"/>
    <property type="evidence" value="ECO:0007669"/>
    <property type="project" value="UniProtKB-SubCell"/>
</dbReference>
<dbReference type="SUPFAM" id="SSF56112">
    <property type="entry name" value="Protein kinase-like (PK-like)"/>
    <property type="match status" value="1"/>
</dbReference>
<dbReference type="Pfam" id="PF00069">
    <property type="entry name" value="Pkinase"/>
    <property type="match status" value="1"/>
</dbReference>
<dbReference type="PROSITE" id="PS00108">
    <property type="entry name" value="PROTEIN_KINASE_ST"/>
    <property type="match status" value="1"/>
</dbReference>
<evidence type="ECO:0000256" key="1">
    <source>
        <dbReference type="ARBA" id="ARBA00004236"/>
    </source>
</evidence>
<keyword evidence="2" id="KW-0472">Membrane</keyword>
<reference evidence="4" key="2">
    <citation type="submission" date="2023-05" db="EMBL/GenBank/DDBJ databases">
        <authorList>
            <person name="Schelkunov M.I."/>
        </authorList>
    </citation>
    <scope>NUCLEOTIDE SEQUENCE</scope>
    <source>
        <strain evidence="4">Hsosn_3</strain>
        <tissue evidence="4">Leaf</tissue>
    </source>
</reference>
<dbReference type="Gene3D" id="1.10.510.10">
    <property type="entry name" value="Transferase(Phosphotransferase) domain 1"/>
    <property type="match status" value="2"/>
</dbReference>
<dbReference type="Proteomes" id="UP001237642">
    <property type="component" value="Unassembled WGS sequence"/>
</dbReference>
<dbReference type="PROSITE" id="PS50011">
    <property type="entry name" value="PROTEIN_KINASE_DOM"/>
    <property type="match status" value="1"/>
</dbReference>
<dbReference type="GO" id="GO:0005524">
    <property type="term" value="F:ATP binding"/>
    <property type="evidence" value="ECO:0007669"/>
    <property type="project" value="InterPro"/>
</dbReference>
<organism evidence="4 5">
    <name type="scientific">Heracleum sosnowskyi</name>
    <dbReference type="NCBI Taxonomy" id="360622"/>
    <lineage>
        <taxon>Eukaryota</taxon>
        <taxon>Viridiplantae</taxon>
        <taxon>Streptophyta</taxon>
        <taxon>Embryophyta</taxon>
        <taxon>Tracheophyta</taxon>
        <taxon>Spermatophyta</taxon>
        <taxon>Magnoliopsida</taxon>
        <taxon>eudicotyledons</taxon>
        <taxon>Gunneridae</taxon>
        <taxon>Pentapetalae</taxon>
        <taxon>asterids</taxon>
        <taxon>campanulids</taxon>
        <taxon>Apiales</taxon>
        <taxon>Apiaceae</taxon>
        <taxon>Apioideae</taxon>
        <taxon>apioid superclade</taxon>
        <taxon>Tordylieae</taxon>
        <taxon>Tordyliinae</taxon>
        <taxon>Heracleum</taxon>
    </lineage>
</organism>
<dbReference type="AlphaFoldDB" id="A0AAD8LYM0"/>
<evidence type="ECO:0000259" key="3">
    <source>
        <dbReference type="PROSITE" id="PS50011"/>
    </source>
</evidence>
<proteinExistence type="predicted"/>
<dbReference type="InterPro" id="IPR001245">
    <property type="entry name" value="Ser-Thr/Tyr_kinase_cat_dom"/>
</dbReference>
<dbReference type="PANTHER" id="PTHR45621">
    <property type="entry name" value="OS01G0588500 PROTEIN-RELATED"/>
    <property type="match status" value="1"/>
</dbReference>
<dbReference type="InterPro" id="IPR000719">
    <property type="entry name" value="Prot_kinase_dom"/>
</dbReference>
<sequence>MPHGSLDKHLFKRGSHFKPLSWKLRTSIALGAAKGLAYLHSAEANVIYRDLKTANILIDSRYNAKLSDFAPEYAIRGYLTKKSDVYSFGVVLLEILTGRSVNERHLLETGYDLISWAMPYLTSENGILYVMDAEIKGQYTIRAALGAFSLALKCISADPKSRPDANQVVQELEQLQDLENSENIRSETLQTVL</sequence>
<accession>A0AAD8LYM0</accession>
<feature type="domain" description="Protein kinase" evidence="3">
    <location>
        <begin position="1"/>
        <end position="175"/>
    </location>
</feature>
<dbReference type="EMBL" id="JAUIZM010000013">
    <property type="protein sequence ID" value="KAK1353253.1"/>
    <property type="molecule type" value="Genomic_DNA"/>
</dbReference>
<dbReference type="InterPro" id="IPR008271">
    <property type="entry name" value="Ser/Thr_kinase_AS"/>
</dbReference>
<keyword evidence="5" id="KW-1185">Reference proteome</keyword>
<name>A0AAD8LYM0_9APIA</name>
<evidence type="ECO:0000313" key="4">
    <source>
        <dbReference type="EMBL" id="KAK1353253.1"/>
    </source>
</evidence>
<protein>
    <recommendedName>
        <fullName evidence="3">Protein kinase domain-containing protein</fullName>
    </recommendedName>
</protein>
<reference evidence="4" key="1">
    <citation type="submission" date="2023-02" db="EMBL/GenBank/DDBJ databases">
        <title>Genome of toxic invasive species Heracleum sosnowskyi carries increased number of genes despite the absence of recent whole-genome duplications.</title>
        <authorList>
            <person name="Schelkunov M."/>
            <person name="Shtratnikova V."/>
            <person name="Makarenko M."/>
            <person name="Klepikova A."/>
            <person name="Omelchenko D."/>
            <person name="Novikova G."/>
            <person name="Obukhova E."/>
            <person name="Bogdanov V."/>
            <person name="Penin A."/>
            <person name="Logacheva M."/>
        </authorList>
    </citation>
    <scope>NUCLEOTIDE SEQUENCE</scope>
    <source>
        <strain evidence="4">Hsosn_3</strain>
        <tissue evidence="4">Leaf</tissue>
    </source>
</reference>
<evidence type="ECO:0000256" key="2">
    <source>
        <dbReference type="ARBA" id="ARBA00022475"/>
    </source>
</evidence>
<dbReference type="InterPro" id="IPR050823">
    <property type="entry name" value="Plant_Ser_Thr_Prot_Kinase"/>
</dbReference>
<dbReference type="Pfam" id="PF07714">
    <property type="entry name" value="PK_Tyr_Ser-Thr"/>
    <property type="match status" value="1"/>
</dbReference>
<comment type="subcellular location">
    <subcellularLocation>
        <location evidence="1">Cell membrane</location>
    </subcellularLocation>
</comment>
<comment type="caution">
    <text evidence="4">The sequence shown here is derived from an EMBL/GenBank/DDBJ whole genome shotgun (WGS) entry which is preliminary data.</text>
</comment>
<dbReference type="GO" id="GO:0004672">
    <property type="term" value="F:protein kinase activity"/>
    <property type="evidence" value="ECO:0007669"/>
    <property type="project" value="InterPro"/>
</dbReference>
<dbReference type="SMART" id="SM00220">
    <property type="entry name" value="S_TKc"/>
    <property type="match status" value="1"/>
</dbReference>